<evidence type="ECO:0000259" key="1">
    <source>
        <dbReference type="Pfam" id="PF00270"/>
    </source>
</evidence>
<sequence>MIPDGEDILCCMATSGGKSALFSVPILILREMARNPHLYPDLLTRALPQGIVITPMKGLTANIVLKLMKLDIMAVTYCHETMTEARMTGTISSTI</sequence>
<dbReference type="GO" id="GO:0003676">
    <property type="term" value="F:nucleic acid binding"/>
    <property type="evidence" value="ECO:0007669"/>
    <property type="project" value="InterPro"/>
</dbReference>
<comment type="caution">
    <text evidence="2">The sequence shown here is derived from an EMBL/GenBank/DDBJ whole genome shotgun (WGS) entry which is preliminary data.</text>
</comment>
<reference evidence="2" key="1">
    <citation type="submission" date="2023-03" db="EMBL/GenBank/DDBJ databases">
        <title>Massive genome expansion in bonnet fungi (Mycena s.s.) driven by repeated elements and novel gene families across ecological guilds.</title>
        <authorList>
            <consortium name="Lawrence Berkeley National Laboratory"/>
            <person name="Harder C.B."/>
            <person name="Miyauchi S."/>
            <person name="Viragh M."/>
            <person name="Kuo A."/>
            <person name="Thoen E."/>
            <person name="Andreopoulos B."/>
            <person name="Lu D."/>
            <person name="Skrede I."/>
            <person name="Drula E."/>
            <person name="Henrissat B."/>
            <person name="Morin E."/>
            <person name="Kohler A."/>
            <person name="Barry K."/>
            <person name="LaButti K."/>
            <person name="Morin E."/>
            <person name="Salamov A."/>
            <person name="Lipzen A."/>
            <person name="Mereny Z."/>
            <person name="Hegedus B."/>
            <person name="Baldrian P."/>
            <person name="Stursova M."/>
            <person name="Weitz H."/>
            <person name="Taylor A."/>
            <person name="Grigoriev I.V."/>
            <person name="Nagy L.G."/>
            <person name="Martin F."/>
            <person name="Kauserud H."/>
        </authorList>
    </citation>
    <scope>NUCLEOTIDE SEQUENCE</scope>
    <source>
        <strain evidence="2">CBHHK002</strain>
    </source>
</reference>
<dbReference type="GO" id="GO:0005524">
    <property type="term" value="F:ATP binding"/>
    <property type="evidence" value="ECO:0007669"/>
    <property type="project" value="InterPro"/>
</dbReference>
<evidence type="ECO:0000313" key="3">
    <source>
        <dbReference type="Proteomes" id="UP001218218"/>
    </source>
</evidence>
<dbReference type="EMBL" id="JARIHO010000156">
    <property type="protein sequence ID" value="KAJ7300681.1"/>
    <property type="molecule type" value="Genomic_DNA"/>
</dbReference>
<dbReference type="SUPFAM" id="SSF52540">
    <property type="entry name" value="P-loop containing nucleoside triphosphate hydrolases"/>
    <property type="match status" value="1"/>
</dbReference>
<evidence type="ECO:0000313" key="2">
    <source>
        <dbReference type="EMBL" id="KAJ7300681.1"/>
    </source>
</evidence>
<feature type="domain" description="DEAD/DEAH-box helicase" evidence="1">
    <location>
        <begin position="4"/>
        <end position="72"/>
    </location>
</feature>
<dbReference type="InterPro" id="IPR027417">
    <property type="entry name" value="P-loop_NTPase"/>
</dbReference>
<organism evidence="2 3">
    <name type="scientific">Mycena albidolilacea</name>
    <dbReference type="NCBI Taxonomy" id="1033008"/>
    <lineage>
        <taxon>Eukaryota</taxon>
        <taxon>Fungi</taxon>
        <taxon>Dikarya</taxon>
        <taxon>Basidiomycota</taxon>
        <taxon>Agaricomycotina</taxon>
        <taxon>Agaricomycetes</taxon>
        <taxon>Agaricomycetidae</taxon>
        <taxon>Agaricales</taxon>
        <taxon>Marasmiineae</taxon>
        <taxon>Mycenaceae</taxon>
        <taxon>Mycena</taxon>
    </lineage>
</organism>
<gene>
    <name evidence="2" type="ORF">DFH08DRAFT_795526</name>
</gene>
<dbReference type="Gene3D" id="3.40.50.300">
    <property type="entry name" value="P-loop containing nucleotide triphosphate hydrolases"/>
    <property type="match status" value="1"/>
</dbReference>
<feature type="non-terminal residue" evidence="2">
    <location>
        <position position="1"/>
    </location>
</feature>
<dbReference type="Pfam" id="PF00270">
    <property type="entry name" value="DEAD"/>
    <property type="match status" value="1"/>
</dbReference>
<accession>A0AAD6YWL4</accession>
<dbReference type="InterPro" id="IPR011545">
    <property type="entry name" value="DEAD/DEAH_box_helicase_dom"/>
</dbReference>
<keyword evidence="3" id="KW-1185">Reference proteome</keyword>
<dbReference type="Proteomes" id="UP001218218">
    <property type="component" value="Unassembled WGS sequence"/>
</dbReference>
<name>A0AAD6YWL4_9AGAR</name>
<protein>
    <recommendedName>
        <fullName evidence="1">DEAD/DEAH-box helicase domain-containing protein</fullName>
    </recommendedName>
</protein>
<proteinExistence type="predicted"/>
<dbReference type="AlphaFoldDB" id="A0AAD6YWL4"/>